<feature type="region of interest" description="Disordered" evidence="1">
    <location>
        <begin position="62"/>
        <end position="102"/>
    </location>
</feature>
<feature type="signal peptide" evidence="2">
    <location>
        <begin position="1"/>
        <end position="18"/>
    </location>
</feature>
<protein>
    <submittedName>
        <fullName evidence="3">Uncharacterized protein</fullName>
    </submittedName>
</protein>
<dbReference type="Proteomes" id="UP000799753">
    <property type="component" value="Unassembled WGS sequence"/>
</dbReference>
<proteinExistence type="predicted"/>
<evidence type="ECO:0000313" key="3">
    <source>
        <dbReference type="EMBL" id="KAF2645072.1"/>
    </source>
</evidence>
<feature type="chain" id="PRO_5025428919" evidence="2">
    <location>
        <begin position="19"/>
        <end position="159"/>
    </location>
</feature>
<feature type="compositionally biased region" description="Low complexity" evidence="1">
    <location>
        <begin position="78"/>
        <end position="102"/>
    </location>
</feature>
<gene>
    <name evidence="3" type="ORF">P280DRAFT_466303</name>
</gene>
<dbReference type="OrthoDB" id="3798369at2759"/>
<name>A0A6A6SCQ4_9PLEO</name>
<keyword evidence="4" id="KW-1185">Reference proteome</keyword>
<keyword evidence="2" id="KW-0732">Signal</keyword>
<evidence type="ECO:0000313" key="4">
    <source>
        <dbReference type="Proteomes" id="UP000799753"/>
    </source>
</evidence>
<accession>A0A6A6SCQ4</accession>
<evidence type="ECO:0000256" key="2">
    <source>
        <dbReference type="SAM" id="SignalP"/>
    </source>
</evidence>
<dbReference type="AlphaFoldDB" id="A0A6A6SCQ4"/>
<organism evidence="3 4">
    <name type="scientific">Massarina eburnea CBS 473.64</name>
    <dbReference type="NCBI Taxonomy" id="1395130"/>
    <lineage>
        <taxon>Eukaryota</taxon>
        <taxon>Fungi</taxon>
        <taxon>Dikarya</taxon>
        <taxon>Ascomycota</taxon>
        <taxon>Pezizomycotina</taxon>
        <taxon>Dothideomycetes</taxon>
        <taxon>Pleosporomycetidae</taxon>
        <taxon>Pleosporales</taxon>
        <taxon>Massarineae</taxon>
        <taxon>Massarinaceae</taxon>
        <taxon>Massarina</taxon>
    </lineage>
</organism>
<evidence type="ECO:0000256" key="1">
    <source>
        <dbReference type="SAM" id="MobiDB-lite"/>
    </source>
</evidence>
<sequence>MLLSSFYLSLVLSALTTALPFDGPLNARAKSYAIVNVDGGSTASPASSTVVDDKTKTKTVEVTESAATKTDTRTGQVTATVAPTASSTPTASPRTTAQPTITPSPSVVTVIVTESAASSSYYDNGLWHTSYAIKTWAAMTTVSSDASLPTALSAAEYED</sequence>
<dbReference type="EMBL" id="MU006778">
    <property type="protein sequence ID" value="KAF2645072.1"/>
    <property type="molecule type" value="Genomic_DNA"/>
</dbReference>
<reference evidence="3" key="1">
    <citation type="journal article" date="2020" name="Stud. Mycol.">
        <title>101 Dothideomycetes genomes: a test case for predicting lifestyles and emergence of pathogens.</title>
        <authorList>
            <person name="Haridas S."/>
            <person name="Albert R."/>
            <person name="Binder M."/>
            <person name="Bloem J."/>
            <person name="Labutti K."/>
            <person name="Salamov A."/>
            <person name="Andreopoulos B."/>
            <person name="Baker S."/>
            <person name="Barry K."/>
            <person name="Bills G."/>
            <person name="Bluhm B."/>
            <person name="Cannon C."/>
            <person name="Castanera R."/>
            <person name="Culley D."/>
            <person name="Daum C."/>
            <person name="Ezra D."/>
            <person name="Gonzalez J."/>
            <person name="Henrissat B."/>
            <person name="Kuo A."/>
            <person name="Liang C."/>
            <person name="Lipzen A."/>
            <person name="Lutzoni F."/>
            <person name="Magnuson J."/>
            <person name="Mondo S."/>
            <person name="Nolan M."/>
            <person name="Ohm R."/>
            <person name="Pangilinan J."/>
            <person name="Park H.-J."/>
            <person name="Ramirez L."/>
            <person name="Alfaro M."/>
            <person name="Sun H."/>
            <person name="Tritt A."/>
            <person name="Yoshinaga Y."/>
            <person name="Zwiers L.-H."/>
            <person name="Turgeon B."/>
            <person name="Goodwin S."/>
            <person name="Spatafora J."/>
            <person name="Crous P."/>
            <person name="Grigoriev I."/>
        </authorList>
    </citation>
    <scope>NUCLEOTIDE SEQUENCE</scope>
    <source>
        <strain evidence="3">CBS 473.64</strain>
    </source>
</reference>
<feature type="compositionally biased region" description="Polar residues" evidence="1">
    <location>
        <begin position="66"/>
        <end position="77"/>
    </location>
</feature>